<dbReference type="EMBL" id="JAHKNI010000003">
    <property type="protein sequence ID" value="MBU3061920.1"/>
    <property type="molecule type" value="Genomic_DNA"/>
</dbReference>
<dbReference type="Gene3D" id="3.40.50.1820">
    <property type="entry name" value="alpha/beta hydrolase"/>
    <property type="match status" value="1"/>
</dbReference>
<reference evidence="3 4" key="1">
    <citation type="submission" date="2021-06" db="EMBL/GenBank/DDBJ databases">
        <title>Actinomycetes sequencing.</title>
        <authorList>
            <person name="Shan Q."/>
        </authorList>
    </citation>
    <scope>NUCLEOTIDE SEQUENCE [LARGE SCALE GENOMIC DNA]</scope>
    <source>
        <strain evidence="3 4">NEAU-G5</strain>
    </source>
</reference>
<proteinExistence type="predicted"/>
<comment type="caution">
    <text evidence="3">The sequence shown here is derived from an EMBL/GenBank/DDBJ whole genome shotgun (WGS) entry which is preliminary data.</text>
</comment>
<gene>
    <name evidence="3" type="ORF">KO481_10320</name>
</gene>
<feature type="domain" description="AB hydrolase-1" evidence="2">
    <location>
        <begin position="10"/>
        <end position="286"/>
    </location>
</feature>
<dbReference type="Proteomes" id="UP000733379">
    <property type="component" value="Unassembled WGS sequence"/>
</dbReference>
<dbReference type="InterPro" id="IPR000073">
    <property type="entry name" value="AB_hydrolase_1"/>
</dbReference>
<name>A0ABS6AWK2_9NOCA</name>
<accession>A0ABS6AWK2</accession>
<evidence type="ECO:0000256" key="1">
    <source>
        <dbReference type="ARBA" id="ARBA00022801"/>
    </source>
</evidence>
<dbReference type="InterPro" id="IPR029058">
    <property type="entry name" value="AB_hydrolase_fold"/>
</dbReference>
<keyword evidence="4" id="KW-1185">Reference proteome</keyword>
<dbReference type="Pfam" id="PF00561">
    <property type="entry name" value="Abhydrolase_1"/>
    <property type="match status" value="1"/>
</dbReference>
<dbReference type="InterPro" id="IPR000639">
    <property type="entry name" value="Epox_hydrolase-like"/>
</dbReference>
<evidence type="ECO:0000313" key="4">
    <source>
        <dbReference type="Proteomes" id="UP000733379"/>
    </source>
</evidence>
<organism evidence="3 4">
    <name type="scientific">Nocardia albiluteola</name>
    <dbReference type="NCBI Taxonomy" id="2842303"/>
    <lineage>
        <taxon>Bacteria</taxon>
        <taxon>Bacillati</taxon>
        <taxon>Actinomycetota</taxon>
        <taxon>Actinomycetes</taxon>
        <taxon>Mycobacteriales</taxon>
        <taxon>Nocardiaceae</taxon>
        <taxon>Nocardia</taxon>
    </lineage>
</organism>
<evidence type="ECO:0000259" key="2">
    <source>
        <dbReference type="Pfam" id="PF00561"/>
    </source>
</evidence>
<dbReference type="PANTHER" id="PTHR43329">
    <property type="entry name" value="EPOXIDE HYDROLASE"/>
    <property type="match status" value="1"/>
</dbReference>
<keyword evidence="1 3" id="KW-0378">Hydrolase</keyword>
<protein>
    <submittedName>
        <fullName evidence="3">Alpha/beta hydrolase</fullName>
    </submittedName>
</protein>
<dbReference type="PRINTS" id="PR00412">
    <property type="entry name" value="EPOXHYDRLASE"/>
</dbReference>
<dbReference type="GO" id="GO:0016787">
    <property type="term" value="F:hydrolase activity"/>
    <property type="evidence" value="ECO:0007669"/>
    <property type="project" value="UniProtKB-KW"/>
</dbReference>
<dbReference type="SUPFAM" id="SSF53474">
    <property type="entry name" value="alpha/beta-Hydrolases"/>
    <property type="match status" value="1"/>
</dbReference>
<sequence length="301" mass="32443">MHLAEAGSGPLVVLLHGFLAYSAAWRHQLPVLAAAGYHAVAPDLRGYGDTEAPEGVRHYTQLHLAGDVIGLLDALGADRAVVVGHDWGAMVAWTTALLRPDRIRAVAGLSVPYVPRGPRSLRAMMCERFGERHYIQHFQQEGPAEAELSADLTETFRRVLYSGSGAAQQLWDPVLAPGGRWLDAHPDPGAPPPWLTPAEFDALVSTFARTGFTGGLNYYRATDLSWELMAAWDGARITVPGLFVYGDRDSFGANAPGLIGALPTLIPGLRETVVLPGCGHWAQQERPAEVNEALTRFLAGL</sequence>
<evidence type="ECO:0000313" key="3">
    <source>
        <dbReference type="EMBL" id="MBU3061920.1"/>
    </source>
</evidence>